<dbReference type="STRING" id="4955.A0A1G4MKM0"/>
<sequence length="235" mass="26122">MLTVTKNYSMSWARLAPRARYITYLHSGSRVRGIKRDPAEYLRLPSGLSYTDLQPQSYHDRVRSELNLSSHGIELSNEIIVQCLTHKSFAHGSKPYNEKLAALGAQFLKYHASVHSLKSQDADVAKGNASVRININGLNFTNLGTQFSKQLIAKQTTAKFIKARQLDSLVFWKRRDPLKNDVYNGESSVLSSVLNAIVGGILTTNGPQKAAAFIEKELLNCEKEVSLINIANTSN</sequence>
<dbReference type="PANTHER" id="PTHR28160:SF1">
    <property type="entry name" value="LARGE RIBOSOMAL SUBUNIT PROTEIN ML57"/>
    <property type="match status" value="1"/>
</dbReference>
<dbReference type="InterPro" id="IPR000999">
    <property type="entry name" value="RNase_III_dom"/>
</dbReference>
<dbReference type="InterPro" id="IPR040030">
    <property type="entry name" value="Ribosomal_mL57"/>
</dbReference>
<dbReference type="GO" id="GO:0005762">
    <property type="term" value="C:mitochondrial large ribosomal subunit"/>
    <property type="evidence" value="ECO:0007669"/>
    <property type="project" value="InterPro"/>
</dbReference>
<dbReference type="Proteomes" id="UP000190831">
    <property type="component" value="Chromosome H"/>
</dbReference>
<dbReference type="EMBL" id="LT598491">
    <property type="protein sequence ID" value="SCW04371.1"/>
    <property type="molecule type" value="Genomic_DNA"/>
</dbReference>
<name>A0A1G4MKM0_LACFM</name>
<dbReference type="AlphaFoldDB" id="A0A1G4MKM0"/>
<evidence type="ECO:0000313" key="3">
    <source>
        <dbReference type="Proteomes" id="UP000190831"/>
    </source>
</evidence>
<dbReference type="CDD" id="cd00593">
    <property type="entry name" value="RIBOc"/>
    <property type="match status" value="1"/>
</dbReference>
<gene>
    <name evidence="2" type="ORF">LAFE_0H12046G</name>
</gene>
<dbReference type="SMART" id="SM00535">
    <property type="entry name" value="RIBOc"/>
    <property type="match status" value="1"/>
</dbReference>
<protein>
    <submittedName>
        <fullName evidence="2">LAFE_0H12046g1_1</fullName>
    </submittedName>
</protein>
<dbReference type="SUPFAM" id="SSF69065">
    <property type="entry name" value="RNase III domain-like"/>
    <property type="match status" value="1"/>
</dbReference>
<keyword evidence="3" id="KW-1185">Reference proteome</keyword>
<dbReference type="PANTHER" id="PTHR28160">
    <property type="entry name" value="54S RIBOSOMAL PROTEIN L15, MITOCHONDRIAL"/>
    <property type="match status" value="1"/>
</dbReference>
<dbReference type="InterPro" id="IPR036389">
    <property type="entry name" value="RNase_III_sf"/>
</dbReference>
<dbReference type="OrthoDB" id="2281895at2759"/>
<dbReference type="GO" id="GO:0004525">
    <property type="term" value="F:ribonuclease III activity"/>
    <property type="evidence" value="ECO:0007669"/>
    <property type="project" value="InterPro"/>
</dbReference>
<dbReference type="Gene3D" id="1.10.1520.10">
    <property type="entry name" value="Ribonuclease III domain"/>
    <property type="match status" value="1"/>
</dbReference>
<feature type="domain" description="RNase III" evidence="1">
    <location>
        <begin position="78"/>
        <end position="227"/>
    </location>
</feature>
<accession>A0A1G4MKM0</accession>
<reference evidence="2 3" key="1">
    <citation type="submission" date="2016-03" db="EMBL/GenBank/DDBJ databases">
        <authorList>
            <person name="Devillers H."/>
        </authorList>
    </citation>
    <scope>NUCLEOTIDE SEQUENCE [LARGE SCALE GENOMIC DNA]</scope>
    <source>
        <strain evidence="2">CBS 6772</strain>
    </source>
</reference>
<dbReference type="GO" id="GO:0003735">
    <property type="term" value="F:structural constituent of ribosome"/>
    <property type="evidence" value="ECO:0007669"/>
    <property type="project" value="InterPro"/>
</dbReference>
<organism evidence="2 3">
    <name type="scientific">Lachancea fermentati</name>
    <name type="common">Zygosaccharomyces fermentati</name>
    <dbReference type="NCBI Taxonomy" id="4955"/>
    <lineage>
        <taxon>Eukaryota</taxon>
        <taxon>Fungi</taxon>
        <taxon>Dikarya</taxon>
        <taxon>Ascomycota</taxon>
        <taxon>Saccharomycotina</taxon>
        <taxon>Saccharomycetes</taxon>
        <taxon>Saccharomycetales</taxon>
        <taxon>Saccharomycetaceae</taxon>
        <taxon>Lachancea</taxon>
    </lineage>
</organism>
<dbReference type="GO" id="GO:0006396">
    <property type="term" value="P:RNA processing"/>
    <property type="evidence" value="ECO:0007669"/>
    <property type="project" value="InterPro"/>
</dbReference>
<dbReference type="GO" id="GO:0032543">
    <property type="term" value="P:mitochondrial translation"/>
    <property type="evidence" value="ECO:0007669"/>
    <property type="project" value="InterPro"/>
</dbReference>
<evidence type="ECO:0000259" key="1">
    <source>
        <dbReference type="SMART" id="SM00535"/>
    </source>
</evidence>
<evidence type="ECO:0000313" key="2">
    <source>
        <dbReference type="EMBL" id="SCW04371.1"/>
    </source>
</evidence>
<proteinExistence type="predicted"/>
<dbReference type="Pfam" id="PF14622">
    <property type="entry name" value="Ribonucleas_3_3"/>
    <property type="match status" value="1"/>
</dbReference>
<dbReference type="OMA" id="LHKGPRV"/>